<dbReference type="Gene3D" id="1.10.10.10">
    <property type="entry name" value="Winged helix-like DNA-binding domain superfamily/Winged helix DNA-binding domain"/>
    <property type="match status" value="1"/>
</dbReference>
<dbReference type="EMBL" id="CP048620">
    <property type="protein sequence ID" value="QPJ64334.1"/>
    <property type="molecule type" value="Genomic_DNA"/>
</dbReference>
<evidence type="ECO:0000256" key="3">
    <source>
        <dbReference type="ARBA" id="ARBA00023125"/>
    </source>
</evidence>
<evidence type="ECO:0000313" key="7">
    <source>
        <dbReference type="Proteomes" id="UP000594464"/>
    </source>
</evidence>
<protein>
    <submittedName>
        <fullName evidence="6">LysR family transcriptional regulator</fullName>
    </submittedName>
</protein>
<dbReference type="InterPro" id="IPR000847">
    <property type="entry name" value="LysR_HTH_N"/>
</dbReference>
<dbReference type="Pfam" id="PF00126">
    <property type="entry name" value="HTH_1"/>
    <property type="match status" value="1"/>
</dbReference>
<dbReference type="InterPro" id="IPR036388">
    <property type="entry name" value="WH-like_DNA-bd_sf"/>
</dbReference>
<name>A0A7T0C0K0_9BACT</name>
<evidence type="ECO:0000256" key="2">
    <source>
        <dbReference type="ARBA" id="ARBA00023015"/>
    </source>
</evidence>
<dbReference type="SUPFAM" id="SSF46785">
    <property type="entry name" value="Winged helix' DNA-binding domain"/>
    <property type="match status" value="1"/>
</dbReference>
<dbReference type="InterPro" id="IPR036390">
    <property type="entry name" value="WH_DNA-bd_sf"/>
</dbReference>
<comment type="similarity">
    <text evidence="1">Belongs to the LysR transcriptional regulatory family.</text>
</comment>
<keyword evidence="4" id="KW-0804">Transcription</keyword>
<dbReference type="InterPro" id="IPR005119">
    <property type="entry name" value="LysR_subst-bd"/>
</dbReference>
<dbReference type="Pfam" id="PF03466">
    <property type="entry name" value="LysR_substrate"/>
    <property type="match status" value="1"/>
</dbReference>
<feature type="domain" description="HTH lysR-type" evidence="5">
    <location>
        <begin position="4"/>
        <end position="61"/>
    </location>
</feature>
<organism evidence="6 7">
    <name type="scientific">Candidatus Nitrohelix vancouverensis</name>
    <dbReference type="NCBI Taxonomy" id="2705534"/>
    <lineage>
        <taxon>Bacteria</taxon>
        <taxon>Pseudomonadati</taxon>
        <taxon>Nitrospinota/Tectimicrobiota group</taxon>
        <taxon>Nitrospinota</taxon>
        <taxon>Nitrospinia</taxon>
        <taxon>Nitrospinales</taxon>
        <taxon>Nitrospinaceae</taxon>
        <taxon>Candidatus Nitrohelix</taxon>
    </lineage>
</organism>
<keyword evidence="3" id="KW-0238">DNA-binding</keyword>
<dbReference type="Proteomes" id="UP000594464">
    <property type="component" value="Chromosome"/>
</dbReference>
<dbReference type="FunFam" id="1.10.10.10:FF:000001">
    <property type="entry name" value="LysR family transcriptional regulator"/>
    <property type="match status" value="1"/>
</dbReference>
<evidence type="ECO:0000256" key="4">
    <source>
        <dbReference type="ARBA" id="ARBA00023163"/>
    </source>
</evidence>
<dbReference type="Gene3D" id="3.40.190.10">
    <property type="entry name" value="Periplasmic binding protein-like II"/>
    <property type="match status" value="2"/>
</dbReference>
<dbReference type="PANTHER" id="PTHR30126">
    <property type="entry name" value="HTH-TYPE TRANSCRIPTIONAL REGULATOR"/>
    <property type="match status" value="1"/>
</dbReference>
<dbReference type="GO" id="GO:0003700">
    <property type="term" value="F:DNA-binding transcription factor activity"/>
    <property type="evidence" value="ECO:0007669"/>
    <property type="project" value="InterPro"/>
</dbReference>
<gene>
    <name evidence="6" type="ORF">G3M78_02545</name>
</gene>
<dbReference type="PROSITE" id="PS50931">
    <property type="entry name" value="HTH_LYSR"/>
    <property type="match status" value="1"/>
</dbReference>
<dbReference type="PANTHER" id="PTHR30126:SF98">
    <property type="entry name" value="HTH-TYPE TRANSCRIPTIONAL ACTIVATOR BAUR"/>
    <property type="match status" value="1"/>
</dbReference>
<accession>A0A7T0C0K0</accession>
<dbReference type="GO" id="GO:0000976">
    <property type="term" value="F:transcription cis-regulatory region binding"/>
    <property type="evidence" value="ECO:0007669"/>
    <property type="project" value="TreeGrafter"/>
</dbReference>
<sequence length="295" mass="33015">MNSLNYQHLYYFRTVAMEGSVSQAAKKLLLGQPAISLQLKQLEDNLGLQLFHRENRKLTLTEAGQTALEYANQIFRLGDEMQEALKNGSFARRAHLQVGALDSIPKKLIQLLIQAAGEVAECSITVLEGEGDFLFRELLAYKTDLVISNYPPSIGNAKLHSSRMLASAPISIFAAPKFKNLARKFPQSMAGQPFIFPTLHSKLRRDLEHYFRVREIPINIAIETQDTAVQKRLGMEGLGLVPLADFSVKGIRKRGQLVKLGTLAELHEEYWLTSNSGLIHNPVAASLFENFQLKI</sequence>
<evidence type="ECO:0000259" key="5">
    <source>
        <dbReference type="PROSITE" id="PS50931"/>
    </source>
</evidence>
<evidence type="ECO:0000256" key="1">
    <source>
        <dbReference type="ARBA" id="ARBA00009437"/>
    </source>
</evidence>
<keyword evidence="2" id="KW-0805">Transcription regulation</keyword>
<dbReference type="PRINTS" id="PR00039">
    <property type="entry name" value="HTHLYSR"/>
</dbReference>
<dbReference type="SUPFAM" id="SSF53850">
    <property type="entry name" value="Periplasmic binding protein-like II"/>
    <property type="match status" value="1"/>
</dbReference>
<dbReference type="AlphaFoldDB" id="A0A7T0C0K0"/>
<evidence type="ECO:0000313" key="6">
    <source>
        <dbReference type="EMBL" id="QPJ64334.1"/>
    </source>
</evidence>
<proteinExistence type="inferred from homology"/>
<dbReference type="KEGG" id="nva:G3M78_02545"/>
<reference evidence="7" key="1">
    <citation type="submission" date="2020-02" db="EMBL/GenBank/DDBJ databases">
        <title>Genomic and physiological characterization of two novel Nitrospinaceae genera.</title>
        <authorList>
            <person name="Mueller A.J."/>
            <person name="Jung M.-Y."/>
            <person name="Strachan C.R."/>
            <person name="Herbold C.W."/>
            <person name="Kirkegaard R.H."/>
            <person name="Daims H."/>
        </authorList>
    </citation>
    <scope>NUCLEOTIDE SEQUENCE [LARGE SCALE GENOMIC DNA]</scope>
</reference>